<proteinExistence type="predicted"/>
<dbReference type="Gene3D" id="3.10.10.10">
    <property type="entry name" value="HIV Type 1 Reverse Transcriptase, subunit A, domain 1"/>
    <property type="match status" value="1"/>
</dbReference>
<feature type="region of interest" description="Disordered" evidence="1">
    <location>
        <begin position="193"/>
        <end position="251"/>
    </location>
</feature>
<sequence length="631" mass="70371">TDRDKIEKTQDQDGKQIWELRHRLTSIEIRLEVSSVDRYRLEIIAAEATEVARAIAAAETTRVAVTAGGARGSNNVGLAAGAGGPNVAGPTVGAVGMNVVPEVRGCSKCAENDKVKYATSTLLDEALSWWNSVARLIAMVPTIEKLLERYVWGIPQPIHRNVTSFVLAIIDEAMLMARRLMDQAVRAGTVLVHDNNHNRNNNPNNNNNNHNNNKRRQNDNQRGNNNNNQNWNINHHNQQNRRQENARGYATAAAAPVGGRGIAGNLPLCNQCKLHHTGPCTIKFTNCQKVGHKTKDCKGKGPATGSNTLPILTCFGCGEHEHLKNQCHQNNFQQQVGARRKVYVLGDKNEQQDLNVVTDTAFTIELANGNLVNTNTMIQNCTLIFLNHPLKIDLMPIELRSFDVTIGDRSGTRLNIISCVKTQKYIKRGCCTFLAHIMEKTLEEKRLEDVPIVCDFPEVFLEDLAGLPPPRQVEFQIEMVLGAAPVARAPYRLTPSEMQELSNQLQELTDKGFILPSSSPWGAPVLFVNKKDGSFRMCIDYRELNKLTSKVGDVQLIGPEIVQQTTEKIMQIRNRLQAARDRQKSYADTRRKPLEFQVGDRVMLKVSPWKAVIHFGKHVKLSPHQAIQNLG</sequence>
<accession>A0A6L2J609</accession>
<dbReference type="InterPro" id="IPR043502">
    <property type="entry name" value="DNA/RNA_pol_sf"/>
</dbReference>
<feature type="non-terminal residue" evidence="2">
    <location>
        <position position="1"/>
    </location>
</feature>
<feature type="compositionally biased region" description="Low complexity" evidence="1">
    <location>
        <begin position="220"/>
        <end position="237"/>
    </location>
</feature>
<protein>
    <recommendedName>
        <fullName evidence="3">Reverse transcriptase domain-containing protein</fullName>
    </recommendedName>
</protein>
<comment type="caution">
    <text evidence="2">The sequence shown here is derived from an EMBL/GenBank/DDBJ whole genome shotgun (WGS) entry which is preliminary data.</text>
</comment>
<dbReference type="PANTHER" id="PTHR15503">
    <property type="entry name" value="LDOC1 RELATED"/>
    <property type="match status" value="1"/>
</dbReference>
<dbReference type="AlphaFoldDB" id="A0A6L2J609"/>
<dbReference type="InterPro" id="IPR032567">
    <property type="entry name" value="RTL1-rel"/>
</dbReference>
<dbReference type="PANTHER" id="PTHR15503:SF45">
    <property type="entry name" value="RNA-DIRECTED DNA POLYMERASE HOMOLOG"/>
    <property type="match status" value="1"/>
</dbReference>
<evidence type="ECO:0008006" key="3">
    <source>
        <dbReference type="Google" id="ProtNLM"/>
    </source>
</evidence>
<feature type="compositionally biased region" description="Low complexity" evidence="1">
    <location>
        <begin position="198"/>
        <end position="211"/>
    </location>
</feature>
<reference evidence="2" key="1">
    <citation type="journal article" date="2019" name="Sci. Rep.">
        <title>Draft genome of Tanacetum cinerariifolium, the natural source of mosquito coil.</title>
        <authorList>
            <person name="Yamashiro T."/>
            <person name="Shiraishi A."/>
            <person name="Satake H."/>
            <person name="Nakayama K."/>
        </authorList>
    </citation>
    <scope>NUCLEOTIDE SEQUENCE</scope>
</reference>
<evidence type="ECO:0000313" key="2">
    <source>
        <dbReference type="EMBL" id="GEU32429.1"/>
    </source>
</evidence>
<organism evidence="2">
    <name type="scientific">Tanacetum cinerariifolium</name>
    <name type="common">Dalmatian daisy</name>
    <name type="synonym">Chrysanthemum cinerariifolium</name>
    <dbReference type="NCBI Taxonomy" id="118510"/>
    <lineage>
        <taxon>Eukaryota</taxon>
        <taxon>Viridiplantae</taxon>
        <taxon>Streptophyta</taxon>
        <taxon>Embryophyta</taxon>
        <taxon>Tracheophyta</taxon>
        <taxon>Spermatophyta</taxon>
        <taxon>Magnoliopsida</taxon>
        <taxon>eudicotyledons</taxon>
        <taxon>Gunneridae</taxon>
        <taxon>Pentapetalae</taxon>
        <taxon>asterids</taxon>
        <taxon>campanulids</taxon>
        <taxon>Asterales</taxon>
        <taxon>Asteraceae</taxon>
        <taxon>Asteroideae</taxon>
        <taxon>Anthemideae</taxon>
        <taxon>Anthemidinae</taxon>
        <taxon>Tanacetum</taxon>
    </lineage>
</organism>
<evidence type="ECO:0000256" key="1">
    <source>
        <dbReference type="SAM" id="MobiDB-lite"/>
    </source>
</evidence>
<name>A0A6L2J609_TANCI</name>
<gene>
    <name evidence="2" type="ORF">Tci_004407</name>
</gene>
<dbReference type="EMBL" id="BKCJ010000353">
    <property type="protein sequence ID" value="GEU32429.1"/>
    <property type="molecule type" value="Genomic_DNA"/>
</dbReference>
<dbReference type="Gene3D" id="4.10.60.10">
    <property type="entry name" value="Zinc finger, CCHC-type"/>
    <property type="match status" value="1"/>
</dbReference>
<dbReference type="SUPFAM" id="SSF56672">
    <property type="entry name" value="DNA/RNA polymerases"/>
    <property type="match status" value="1"/>
</dbReference>